<feature type="domain" description="IMS import disulfide relay-system CHCH-CHCH-like Cx9C" evidence="1">
    <location>
        <begin position="7"/>
        <end position="49"/>
    </location>
</feature>
<dbReference type="GeneID" id="28995027"/>
<dbReference type="Gene3D" id="1.10.287.2900">
    <property type="match status" value="2"/>
</dbReference>
<reference evidence="3" key="1">
    <citation type="submission" date="2015-06" db="EMBL/GenBank/DDBJ databases">
        <title>Expansion of signal transduction pathways in fungi by whole-genome duplication.</title>
        <authorList>
            <consortium name="DOE Joint Genome Institute"/>
            <person name="Corrochano L.M."/>
            <person name="Kuo A."/>
            <person name="Marcet-Houben M."/>
            <person name="Polaino S."/>
            <person name="Salamov A."/>
            <person name="Villalobos J.M."/>
            <person name="Alvarez M.I."/>
            <person name="Avalos J."/>
            <person name="Benito E.P."/>
            <person name="Benoit I."/>
            <person name="Burger G."/>
            <person name="Camino L.P."/>
            <person name="Canovas D."/>
            <person name="Cerda-Olmedo E."/>
            <person name="Cheng J.-F."/>
            <person name="Dominguez A."/>
            <person name="Elias M."/>
            <person name="Eslava A.P."/>
            <person name="Glaser F."/>
            <person name="Grimwood J."/>
            <person name="Gutierrez G."/>
            <person name="Heitman J."/>
            <person name="Henrissat B."/>
            <person name="Iturriaga E.A."/>
            <person name="Lang B.F."/>
            <person name="Lavin J.L."/>
            <person name="Lee S."/>
            <person name="Li W."/>
            <person name="Lindquist E."/>
            <person name="Lopez-Garcia S."/>
            <person name="Luque E.M."/>
            <person name="Marcos A.T."/>
            <person name="Martin J."/>
            <person name="McCluskey K."/>
            <person name="Medina H.R."/>
            <person name="Miralles-Duran A."/>
            <person name="Miyazaki A."/>
            <person name="Munoz-Torres E."/>
            <person name="Oguiza J.A."/>
            <person name="Ohm R."/>
            <person name="Olmedo M."/>
            <person name="Orejas M."/>
            <person name="Ortiz-Castellanos L."/>
            <person name="Pisabarro A.G."/>
            <person name="Rodriguez-Romero J."/>
            <person name="Ruiz-Herrera J."/>
            <person name="Ruiz-Vazquez R."/>
            <person name="Sanz C."/>
            <person name="Schackwitz W."/>
            <person name="Schmutz J."/>
            <person name="Shahriari M."/>
            <person name="Shelest E."/>
            <person name="Silva-Franco F."/>
            <person name="Soanes D."/>
            <person name="Syed K."/>
            <person name="Tagua V.G."/>
            <person name="Talbot N.J."/>
            <person name="Thon M."/>
            <person name="De vries R.P."/>
            <person name="Wiebenga A."/>
            <person name="Yadav J.S."/>
            <person name="Braun E.L."/>
            <person name="Baker S."/>
            <person name="Garre V."/>
            <person name="Horwitz B."/>
            <person name="Torres-Martinez S."/>
            <person name="Idnurm A."/>
            <person name="Herrera-Estrella A."/>
            <person name="Gabaldon T."/>
            <person name="Grigoriev I.V."/>
        </authorList>
    </citation>
    <scope>NUCLEOTIDE SEQUENCE [LARGE SCALE GENOMIC DNA]</scope>
    <source>
        <strain evidence="3">NRRL 1555(-)</strain>
    </source>
</reference>
<dbReference type="Pfam" id="PF16860">
    <property type="entry name" value="CX9C"/>
    <property type="match status" value="2"/>
</dbReference>
<protein>
    <recommendedName>
        <fullName evidence="1">IMS import disulfide relay-system CHCH-CHCH-like Cx9C domain-containing protein</fullName>
    </recommendedName>
</protein>
<dbReference type="AlphaFoldDB" id="A0A162TM93"/>
<sequence length="119" mass="13835">MDDTLLQVREKCALQLEMYQKCIENYPQSWDKSCIQQKRALTKCSEENVGILKFVKHHCVLQIKAYDECLFSNKDDPEKCVQQLKELYFCTEATSIAYRDQEQAKKTDAPATVESTKTD</sequence>
<proteinExistence type="predicted"/>
<evidence type="ECO:0000259" key="1">
    <source>
        <dbReference type="Pfam" id="PF16860"/>
    </source>
</evidence>
<dbReference type="GO" id="GO:0045333">
    <property type="term" value="P:cellular respiration"/>
    <property type="evidence" value="ECO:0007669"/>
    <property type="project" value="TreeGrafter"/>
</dbReference>
<name>A0A162TM93_PHYB8</name>
<dbReference type="EMBL" id="KV440995">
    <property type="protein sequence ID" value="OAD68263.1"/>
    <property type="molecule type" value="Genomic_DNA"/>
</dbReference>
<evidence type="ECO:0000313" key="3">
    <source>
        <dbReference type="Proteomes" id="UP000077315"/>
    </source>
</evidence>
<evidence type="ECO:0000313" key="2">
    <source>
        <dbReference type="EMBL" id="OAD68263.1"/>
    </source>
</evidence>
<dbReference type="OrthoDB" id="2581252at2759"/>
<feature type="domain" description="IMS import disulfide relay-system CHCH-CHCH-like Cx9C" evidence="1">
    <location>
        <begin position="52"/>
        <end position="92"/>
    </location>
</feature>
<organism evidence="2 3">
    <name type="scientific">Phycomyces blakesleeanus (strain ATCC 8743b / DSM 1359 / FGSC 10004 / NBRC 33097 / NRRL 1555)</name>
    <dbReference type="NCBI Taxonomy" id="763407"/>
    <lineage>
        <taxon>Eukaryota</taxon>
        <taxon>Fungi</taxon>
        <taxon>Fungi incertae sedis</taxon>
        <taxon>Mucoromycota</taxon>
        <taxon>Mucoromycotina</taxon>
        <taxon>Mucoromycetes</taxon>
        <taxon>Mucorales</taxon>
        <taxon>Phycomycetaceae</taxon>
        <taxon>Phycomyces</taxon>
    </lineage>
</organism>
<dbReference type="InterPro" id="IPR052848">
    <property type="entry name" value="CHCH_domain-containing_protein"/>
</dbReference>
<dbReference type="InParanoid" id="A0A162TM93"/>
<dbReference type="PANTHER" id="PTHR47106">
    <property type="entry name" value="COILED-COIL-HELIX-COILED-COIL-HELIX DOMAIN-CONTAINING PROTEIN 5"/>
    <property type="match status" value="1"/>
</dbReference>
<keyword evidence="3" id="KW-1185">Reference proteome</keyword>
<dbReference type="RefSeq" id="XP_018286303.1">
    <property type="nucleotide sequence ID" value="XM_018434121.1"/>
</dbReference>
<gene>
    <name evidence="2" type="ORF">PHYBLDRAFT_160140</name>
</gene>
<dbReference type="Proteomes" id="UP000077315">
    <property type="component" value="Unassembled WGS sequence"/>
</dbReference>
<dbReference type="PANTHER" id="PTHR47106:SF1">
    <property type="entry name" value="COILED-COIL-HELIX-COILED-COIL-HELIX DOMAIN-CONTAINING PROTEIN 5"/>
    <property type="match status" value="1"/>
</dbReference>
<dbReference type="InterPro" id="IPR031731">
    <property type="entry name" value="CX9C"/>
</dbReference>
<accession>A0A162TM93</accession>
<dbReference type="VEuPathDB" id="FungiDB:PHYBLDRAFT_160140"/>
<dbReference type="GO" id="GO:0005758">
    <property type="term" value="C:mitochondrial intermembrane space"/>
    <property type="evidence" value="ECO:0007669"/>
    <property type="project" value="TreeGrafter"/>
</dbReference>